<dbReference type="Gene3D" id="3.30.240.20">
    <property type="entry name" value="bsu07140 like domains"/>
    <property type="match status" value="1"/>
</dbReference>
<accession>A0A938YCI9</accession>
<feature type="transmembrane region" description="Helical" evidence="7">
    <location>
        <begin position="6"/>
        <end position="27"/>
    </location>
</feature>
<evidence type="ECO:0000256" key="1">
    <source>
        <dbReference type="ARBA" id="ARBA00004651"/>
    </source>
</evidence>
<dbReference type="PANTHER" id="PTHR34582">
    <property type="entry name" value="UPF0702 TRANSMEMBRANE PROTEIN YCAP"/>
    <property type="match status" value="1"/>
</dbReference>
<dbReference type="EMBL" id="JAERWL010000002">
    <property type="protein sequence ID" value="MBM9475145.1"/>
    <property type="molecule type" value="Genomic_DNA"/>
</dbReference>
<evidence type="ECO:0000256" key="3">
    <source>
        <dbReference type="ARBA" id="ARBA00022475"/>
    </source>
</evidence>
<gene>
    <name evidence="10" type="ORF">JL107_01675</name>
</gene>
<evidence type="ECO:0000256" key="4">
    <source>
        <dbReference type="ARBA" id="ARBA00022692"/>
    </source>
</evidence>
<comment type="caution">
    <text evidence="10">The sequence shown here is derived from an EMBL/GenBank/DDBJ whole genome shotgun (WGS) entry which is preliminary data.</text>
</comment>
<feature type="transmembrane region" description="Helical" evidence="7">
    <location>
        <begin position="39"/>
        <end position="58"/>
    </location>
</feature>
<dbReference type="InterPro" id="IPR048454">
    <property type="entry name" value="YetF_N"/>
</dbReference>
<evidence type="ECO:0000259" key="8">
    <source>
        <dbReference type="Pfam" id="PF04239"/>
    </source>
</evidence>
<evidence type="ECO:0000256" key="5">
    <source>
        <dbReference type="ARBA" id="ARBA00022989"/>
    </source>
</evidence>
<comment type="similarity">
    <text evidence="2">Belongs to the UPF0702 family.</text>
</comment>
<protein>
    <submittedName>
        <fullName evidence="10">DUF421 domain-containing protein</fullName>
    </submittedName>
</protein>
<dbReference type="GO" id="GO:0005886">
    <property type="term" value="C:plasma membrane"/>
    <property type="evidence" value="ECO:0007669"/>
    <property type="project" value="UniProtKB-SubCell"/>
</dbReference>
<dbReference type="PANTHER" id="PTHR34582:SF6">
    <property type="entry name" value="UPF0702 TRANSMEMBRANE PROTEIN YCAP"/>
    <property type="match status" value="1"/>
</dbReference>
<proteinExistence type="inferred from homology"/>
<name>A0A938YCI9_9ACTN</name>
<dbReference type="InterPro" id="IPR023090">
    <property type="entry name" value="UPF0702_alpha/beta_dom_sf"/>
</dbReference>
<keyword evidence="5 7" id="KW-1133">Transmembrane helix</keyword>
<sequence length="170" mass="18016">MFYDNLSGIYRVLIVGPLGYIWLIAVLRVTGKRTLAQLSAFDFIVTVALGSTLASMVLTKSVAWAEGAVGLAVLALLQLAAAWMSVRFTWIRRGLTSSPTVLVRDGVVLEAVLREQRITEQGVLQAMRAAGVGGTELVAAVVLETNGTLSVITVEQAGSRDAIPAPHDPA</sequence>
<dbReference type="InterPro" id="IPR007353">
    <property type="entry name" value="DUF421"/>
</dbReference>
<dbReference type="Pfam" id="PF04239">
    <property type="entry name" value="DUF421"/>
    <property type="match status" value="1"/>
</dbReference>
<keyword evidence="3" id="KW-1003">Cell membrane</keyword>
<comment type="subcellular location">
    <subcellularLocation>
        <location evidence="1">Cell membrane</location>
        <topology evidence="1">Multi-pass membrane protein</topology>
    </subcellularLocation>
</comment>
<feature type="domain" description="YetF-like N-terminal transmembrane" evidence="9">
    <location>
        <begin position="18"/>
        <end position="81"/>
    </location>
</feature>
<evidence type="ECO:0000256" key="7">
    <source>
        <dbReference type="SAM" id="Phobius"/>
    </source>
</evidence>
<evidence type="ECO:0000313" key="11">
    <source>
        <dbReference type="Proteomes" id="UP000663801"/>
    </source>
</evidence>
<organism evidence="10 11">
    <name type="scientific">Nakamurella flavida</name>
    <dbReference type="NCBI Taxonomy" id="363630"/>
    <lineage>
        <taxon>Bacteria</taxon>
        <taxon>Bacillati</taxon>
        <taxon>Actinomycetota</taxon>
        <taxon>Actinomycetes</taxon>
        <taxon>Nakamurellales</taxon>
        <taxon>Nakamurellaceae</taxon>
        <taxon>Nakamurella</taxon>
    </lineage>
</organism>
<dbReference type="RefSeq" id="WP_205255290.1">
    <property type="nucleotide sequence ID" value="NZ_BAAAPV010000001.1"/>
</dbReference>
<dbReference type="AlphaFoldDB" id="A0A938YCI9"/>
<evidence type="ECO:0000313" key="10">
    <source>
        <dbReference type="EMBL" id="MBM9475145.1"/>
    </source>
</evidence>
<feature type="domain" description="YetF C-terminal" evidence="8">
    <location>
        <begin position="87"/>
        <end position="156"/>
    </location>
</feature>
<keyword evidence="11" id="KW-1185">Reference proteome</keyword>
<reference evidence="10" key="1">
    <citation type="submission" date="2021-01" db="EMBL/GenBank/DDBJ databases">
        <title>KCTC 19127 draft genome.</title>
        <authorList>
            <person name="An D."/>
        </authorList>
    </citation>
    <scope>NUCLEOTIDE SEQUENCE</scope>
    <source>
        <strain evidence="10">KCTC 19127</strain>
    </source>
</reference>
<keyword evidence="4 7" id="KW-0812">Transmembrane</keyword>
<evidence type="ECO:0000259" key="9">
    <source>
        <dbReference type="Pfam" id="PF20730"/>
    </source>
</evidence>
<dbReference type="Pfam" id="PF20730">
    <property type="entry name" value="YetF_N"/>
    <property type="match status" value="1"/>
</dbReference>
<evidence type="ECO:0000256" key="6">
    <source>
        <dbReference type="ARBA" id="ARBA00023136"/>
    </source>
</evidence>
<feature type="transmembrane region" description="Helical" evidence="7">
    <location>
        <begin position="64"/>
        <end position="86"/>
    </location>
</feature>
<evidence type="ECO:0000256" key="2">
    <source>
        <dbReference type="ARBA" id="ARBA00006448"/>
    </source>
</evidence>
<dbReference type="Proteomes" id="UP000663801">
    <property type="component" value="Unassembled WGS sequence"/>
</dbReference>
<keyword evidence="6 7" id="KW-0472">Membrane</keyword>